<keyword evidence="3" id="KW-1185">Reference proteome</keyword>
<comment type="caution">
    <text evidence="2">The sequence shown here is derived from an EMBL/GenBank/DDBJ whole genome shotgun (WGS) entry which is preliminary data.</text>
</comment>
<dbReference type="EMBL" id="JBHUIX010000009">
    <property type="protein sequence ID" value="MFD2174320.1"/>
    <property type="molecule type" value="Genomic_DNA"/>
</dbReference>
<reference evidence="3" key="1">
    <citation type="journal article" date="2019" name="Int. J. Syst. Evol. Microbiol.">
        <title>The Global Catalogue of Microorganisms (GCM) 10K type strain sequencing project: providing services to taxonomists for standard genome sequencing and annotation.</title>
        <authorList>
            <consortium name="The Broad Institute Genomics Platform"/>
            <consortium name="The Broad Institute Genome Sequencing Center for Infectious Disease"/>
            <person name="Wu L."/>
            <person name="Ma J."/>
        </authorList>
    </citation>
    <scope>NUCLEOTIDE SEQUENCE [LARGE SCALE GENOMIC DNA]</scope>
    <source>
        <strain evidence="3">CCUG 55131</strain>
    </source>
</reference>
<evidence type="ECO:0000259" key="1">
    <source>
        <dbReference type="Pfam" id="PF10040"/>
    </source>
</evidence>
<protein>
    <submittedName>
        <fullName evidence="2">CRISPR system precrRNA processing endoribonuclease RAMP protein Cas6</fullName>
    </submittedName>
</protein>
<dbReference type="Pfam" id="PF10040">
    <property type="entry name" value="CRISPR_Cas6"/>
    <property type="match status" value="1"/>
</dbReference>
<sequence>MPLSDRLIAFDPLPEAHPLLAERLRRAGTTPIDLDGMHRGWRITRISALIWSPRPLEPMQAIPRLRGAFGTALGAERLGRGAAAAGAPTAAELFFRSQGRIHFFHPDGTPCAVQDLPKPFVFSLDPQGEGYRLSLDLFGFAGECADAAAEALRRALALGLDMAGDRKLRLALLDLTITRAEGLPAHEGPVRLAALEFLTPLSLRAGEMRHAAPAAVIEAAWRRSAAMALWHGATPCLPRPANSPEGVWHAAQAVSWVSGSRRQGRVMPGGGVQGHLVLADPAPLDLSMLHFGTTTHIGSHTSKGAGRYELHLVPPG</sequence>
<dbReference type="RefSeq" id="WP_377389684.1">
    <property type="nucleotide sequence ID" value="NZ_JBHUIX010000009.1"/>
</dbReference>
<dbReference type="InterPro" id="IPR019267">
    <property type="entry name" value="CRISPR-assoc_Cas6_C"/>
</dbReference>
<accession>A0ABW5A9P6</accession>
<evidence type="ECO:0000313" key="2">
    <source>
        <dbReference type="EMBL" id="MFD2174320.1"/>
    </source>
</evidence>
<feature type="domain" description="CRISPR-associated protein Cas6 C-terminal" evidence="1">
    <location>
        <begin position="195"/>
        <end position="308"/>
    </location>
</feature>
<gene>
    <name evidence="2" type="primary">cas6</name>
    <name evidence="2" type="ORF">ACFSM0_09485</name>
</gene>
<name>A0ABW5A9P6_9RHOB</name>
<dbReference type="Proteomes" id="UP001597413">
    <property type="component" value="Unassembled WGS sequence"/>
</dbReference>
<proteinExistence type="predicted"/>
<organism evidence="2 3">
    <name type="scientific">Rhodobacter lacus</name>
    <dbReference type="NCBI Taxonomy" id="1641972"/>
    <lineage>
        <taxon>Bacteria</taxon>
        <taxon>Pseudomonadati</taxon>
        <taxon>Pseudomonadota</taxon>
        <taxon>Alphaproteobacteria</taxon>
        <taxon>Rhodobacterales</taxon>
        <taxon>Rhodobacter group</taxon>
        <taxon>Rhodobacter</taxon>
    </lineage>
</organism>
<evidence type="ECO:0000313" key="3">
    <source>
        <dbReference type="Proteomes" id="UP001597413"/>
    </source>
</evidence>